<accession>A0A0V1DN45</accession>
<proteinExistence type="predicted"/>
<dbReference type="AlphaFoldDB" id="A0A0V1DN45"/>
<dbReference type="Proteomes" id="UP000055024">
    <property type="component" value="Unassembled WGS sequence"/>
</dbReference>
<organism evidence="1 2">
    <name type="scientific">Trichinella zimbabwensis</name>
    <dbReference type="NCBI Taxonomy" id="268475"/>
    <lineage>
        <taxon>Eukaryota</taxon>
        <taxon>Metazoa</taxon>
        <taxon>Ecdysozoa</taxon>
        <taxon>Nematoda</taxon>
        <taxon>Enoplea</taxon>
        <taxon>Dorylaimia</taxon>
        <taxon>Trichinellida</taxon>
        <taxon>Trichinellidae</taxon>
        <taxon>Trichinella</taxon>
    </lineage>
</organism>
<evidence type="ECO:0000313" key="2">
    <source>
        <dbReference type="Proteomes" id="UP000055024"/>
    </source>
</evidence>
<dbReference type="EMBL" id="JYDP01009340">
    <property type="protein sequence ID" value="KRY62744.1"/>
    <property type="molecule type" value="Genomic_DNA"/>
</dbReference>
<comment type="caution">
    <text evidence="1">The sequence shown here is derived from an EMBL/GenBank/DDBJ whole genome shotgun (WGS) entry which is preliminary data.</text>
</comment>
<sequence>MLIEILPKMLLGYPDHAWVPQKRANNDFSENFTENATRMTQVVPE</sequence>
<evidence type="ECO:0000313" key="1">
    <source>
        <dbReference type="EMBL" id="KRY62744.1"/>
    </source>
</evidence>
<reference evidence="1 2" key="1">
    <citation type="submission" date="2015-01" db="EMBL/GenBank/DDBJ databases">
        <title>Evolution of Trichinella species and genotypes.</title>
        <authorList>
            <person name="Korhonen P.K."/>
            <person name="Edoardo P."/>
            <person name="Giuseppe L.R."/>
            <person name="Gasser R.B."/>
        </authorList>
    </citation>
    <scope>NUCLEOTIDE SEQUENCE [LARGE SCALE GENOMIC DNA]</scope>
    <source>
        <strain evidence="1">ISS1029</strain>
    </source>
</reference>
<protein>
    <submittedName>
        <fullName evidence="1">Uncharacterized protein</fullName>
    </submittedName>
</protein>
<keyword evidence="2" id="KW-1185">Reference proteome</keyword>
<name>A0A0V1DN45_9BILA</name>
<gene>
    <name evidence="1" type="ORF">T11_5341</name>
</gene>